<proteinExistence type="predicted"/>
<dbReference type="Proteomes" id="UP000189701">
    <property type="component" value="Unplaced"/>
</dbReference>
<dbReference type="Pfam" id="PF03732">
    <property type="entry name" value="Retrotrans_gag"/>
    <property type="match status" value="1"/>
</dbReference>
<feature type="region of interest" description="Disordered" evidence="2">
    <location>
        <begin position="409"/>
        <end position="429"/>
    </location>
</feature>
<evidence type="ECO:0000256" key="2">
    <source>
        <dbReference type="SAM" id="MobiDB-lite"/>
    </source>
</evidence>
<dbReference type="RefSeq" id="XP_009780550.1">
    <property type="nucleotide sequence ID" value="XM_009782248.1"/>
</dbReference>
<sequence length="429" mass="47679">MAGGNAELREKVAALEALVGTIDGDQFLTILTRLAYLEAEMNRLSEECTDLKTENGLLRRAVGNDEAQRGADRTKVRIPEPKEFYGARSAKKLENFLWDMEQYFHAAKVQDEDKVPITTMYLVDDAKLWWRTRVADDVSAGRPKIDSWEGLKKELKDQFFPSNAGWIARDRLKKLKQTGTVRDYVKDFSSLMLDISNMSEEDKLHNFLYGLQSWAQMELRRQNVKDLPSAIATADALGDFRLGQDGSDFSTTLKSKIGNKYKGKEWRKNGNYKGNAIEGNGNDKGKQCAGPSTNKGQNSKFDGCFICKGPHMARDCPRIEKLSALFEEEKSEDEQNEEDHVQATAYLGPMVVLKNAEATSSRTTNSSGGGGLLTPKQRSSAGVGCGKDFHDGLGTQPEKMGQHHEGLLGMTDNAGFDKRTLNGSKAHFT</sequence>
<dbReference type="eggNOG" id="ENOG502S0EN">
    <property type="taxonomic scope" value="Eukaryota"/>
</dbReference>
<evidence type="ECO:0000256" key="1">
    <source>
        <dbReference type="SAM" id="Coils"/>
    </source>
</evidence>
<dbReference type="InterPro" id="IPR005162">
    <property type="entry name" value="Retrotrans_gag_dom"/>
</dbReference>
<dbReference type="PANTHER" id="PTHR33223">
    <property type="entry name" value="CCHC-TYPE DOMAIN-CONTAINING PROTEIN"/>
    <property type="match status" value="1"/>
</dbReference>
<evidence type="ECO:0000259" key="3">
    <source>
        <dbReference type="Pfam" id="PF03732"/>
    </source>
</evidence>
<protein>
    <submittedName>
        <fullName evidence="5">Uncharacterized protein LOC104229593</fullName>
    </submittedName>
</protein>
<dbReference type="OrthoDB" id="1939000at2759"/>
<evidence type="ECO:0000313" key="4">
    <source>
        <dbReference type="Proteomes" id="UP000189701"/>
    </source>
</evidence>
<dbReference type="PANTHER" id="PTHR33223:SF6">
    <property type="entry name" value="CCHC-TYPE DOMAIN-CONTAINING PROTEIN"/>
    <property type="match status" value="1"/>
</dbReference>
<feature type="coiled-coil region" evidence="1">
    <location>
        <begin position="34"/>
        <end position="61"/>
    </location>
</feature>
<keyword evidence="1" id="KW-0175">Coiled coil</keyword>
<feature type="region of interest" description="Disordered" evidence="2">
    <location>
        <begin position="358"/>
        <end position="395"/>
    </location>
</feature>
<dbReference type="AlphaFoldDB" id="A0A1U7X259"/>
<organism evidence="4 5">
    <name type="scientific">Nicotiana sylvestris</name>
    <name type="common">Wood tobacco</name>
    <name type="synonym">South American tobacco</name>
    <dbReference type="NCBI Taxonomy" id="4096"/>
    <lineage>
        <taxon>Eukaryota</taxon>
        <taxon>Viridiplantae</taxon>
        <taxon>Streptophyta</taxon>
        <taxon>Embryophyta</taxon>
        <taxon>Tracheophyta</taxon>
        <taxon>Spermatophyta</taxon>
        <taxon>Magnoliopsida</taxon>
        <taxon>eudicotyledons</taxon>
        <taxon>Gunneridae</taxon>
        <taxon>Pentapetalae</taxon>
        <taxon>asterids</taxon>
        <taxon>lamiids</taxon>
        <taxon>Solanales</taxon>
        <taxon>Solanaceae</taxon>
        <taxon>Nicotianoideae</taxon>
        <taxon>Nicotianeae</taxon>
        <taxon>Nicotiana</taxon>
    </lineage>
</organism>
<feature type="region of interest" description="Disordered" evidence="2">
    <location>
        <begin position="272"/>
        <end position="294"/>
    </location>
</feature>
<evidence type="ECO:0000313" key="5">
    <source>
        <dbReference type="RefSeq" id="XP_009780550.1"/>
    </source>
</evidence>
<feature type="domain" description="Retrotransposon gag" evidence="3">
    <location>
        <begin position="118"/>
        <end position="212"/>
    </location>
</feature>
<reference evidence="5" key="2">
    <citation type="submission" date="2025-08" db="UniProtKB">
        <authorList>
            <consortium name="RefSeq"/>
        </authorList>
    </citation>
    <scope>IDENTIFICATION</scope>
    <source>
        <tissue evidence="5">Leaf</tissue>
    </source>
</reference>
<keyword evidence="4" id="KW-1185">Reference proteome</keyword>
<name>A0A1U7X259_NICSY</name>
<accession>A0A1U7X259</accession>
<gene>
    <name evidence="5" type="primary">LOC104229593</name>
</gene>
<reference evidence="4" key="1">
    <citation type="journal article" date="2013" name="Genome Biol.">
        <title>Reference genomes and transcriptomes of Nicotiana sylvestris and Nicotiana tomentosiformis.</title>
        <authorList>
            <person name="Sierro N."/>
            <person name="Battey J.N."/>
            <person name="Ouadi S."/>
            <person name="Bovet L."/>
            <person name="Goepfert S."/>
            <person name="Bakaher N."/>
            <person name="Peitsch M.C."/>
            <person name="Ivanov N.V."/>
        </authorList>
    </citation>
    <scope>NUCLEOTIDE SEQUENCE [LARGE SCALE GENOMIC DNA]</scope>
</reference>